<feature type="compositionally biased region" description="Pro residues" evidence="1">
    <location>
        <begin position="85"/>
        <end position="101"/>
    </location>
</feature>
<dbReference type="AlphaFoldDB" id="A0A9P3G4J4"/>
<keyword evidence="4" id="KW-1185">Reference proteome</keyword>
<accession>A0A9P3G4J4</accession>
<dbReference type="Pfam" id="PF20415">
    <property type="entry name" value="DUF6699"/>
    <property type="match status" value="1"/>
</dbReference>
<feature type="domain" description="DUF6699" evidence="2">
    <location>
        <begin position="299"/>
        <end position="433"/>
    </location>
</feature>
<feature type="compositionally biased region" description="Basic and acidic residues" evidence="1">
    <location>
        <begin position="151"/>
        <end position="163"/>
    </location>
</feature>
<evidence type="ECO:0000256" key="1">
    <source>
        <dbReference type="SAM" id="MobiDB-lite"/>
    </source>
</evidence>
<feature type="compositionally biased region" description="Basic and acidic residues" evidence="1">
    <location>
        <begin position="1"/>
        <end position="13"/>
    </location>
</feature>
<organism evidence="3 4">
    <name type="scientific">Phanerochaete sordida</name>
    <dbReference type="NCBI Taxonomy" id="48140"/>
    <lineage>
        <taxon>Eukaryota</taxon>
        <taxon>Fungi</taxon>
        <taxon>Dikarya</taxon>
        <taxon>Basidiomycota</taxon>
        <taxon>Agaricomycotina</taxon>
        <taxon>Agaricomycetes</taxon>
        <taxon>Polyporales</taxon>
        <taxon>Phanerochaetaceae</taxon>
        <taxon>Phanerochaete</taxon>
    </lineage>
</organism>
<proteinExistence type="predicted"/>
<feature type="region of interest" description="Disordered" evidence="1">
    <location>
        <begin position="1"/>
        <end position="34"/>
    </location>
</feature>
<feature type="region of interest" description="Disordered" evidence="1">
    <location>
        <begin position="48"/>
        <end position="271"/>
    </location>
</feature>
<dbReference type="Proteomes" id="UP000703269">
    <property type="component" value="Unassembled WGS sequence"/>
</dbReference>
<evidence type="ECO:0000313" key="4">
    <source>
        <dbReference type="Proteomes" id="UP000703269"/>
    </source>
</evidence>
<dbReference type="EMBL" id="BPQB01000008">
    <property type="protein sequence ID" value="GJE87977.1"/>
    <property type="molecule type" value="Genomic_DNA"/>
</dbReference>
<sequence length="451" mass="49204">MGFLDRFRERREIVSTPTAPKRGNLPLPAVDSPVPFKLSLDVTASYVDDAASSSSGHTPSPETPAKRRRAPSFLSRSSTPTLVASPPPRTPSCAAPQPPELVAPTPRWKTAPVFMEPGWKHAASPEPRPQTTKPRTRTASMDAPHWPASRAAERLPPAKDKSRAMTPQVGQPRPSTSHRPDRAQTPLKPSGRAPSSPTSARPRRASASQGRASPVSAEYEAPSRSASRATERTAVAAPPARRPPKGILKPTGPTPVDTSLLAPSELPSKPPTPIPLPAAKFGLHWQLLPANPALGKWVRFDVGLPVYMMKRYADGGGAPMLERDFCKPAVEGLKLERMTLRCAQLPHWADIVVWNPKGVVCGDVFDAIYDMLQTPLTEQELEKLVDGSAQRRRIAAAFAQRCKDAPLLDEYVRQQGLRRIDILQGKRIFAGMQLVHGDRCDLWQMSFESPA</sequence>
<dbReference type="OrthoDB" id="2970175at2759"/>
<name>A0A9P3G4J4_9APHY</name>
<dbReference type="InterPro" id="IPR046522">
    <property type="entry name" value="DUF6699"/>
</dbReference>
<protein>
    <recommendedName>
        <fullName evidence="2">DUF6699 domain-containing protein</fullName>
    </recommendedName>
</protein>
<evidence type="ECO:0000313" key="3">
    <source>
        <dbReference type="EMBL" id="GJE87977.1"/>
    </source>
</evidence>
<feature type="compositionally biased region" description="Low complexity" evidence="1">
    <location>
        <begin position="189"/>
        <end position="214"/>
    </location>
</feature>
<gene>
    <name evidence="3" type="ORF">PsYK624_040600</name>
</gene>
<reference evidence="3 4" key="1">
    <citation type="submission" date="2021-08" db="EMBL/GenBank/DDBJ databases">
        <title>Draft Genome Sequence of Phanerochaete sordida strain YK-624.</title>
        <authorList>
            <person name="Mori T."/>
            <person name="Dohra H."/>
            <person name="Suzuki T."/>
            <person name="Kawagishi H."/>
            <person name="Hirai H."/>
        </authorList>
    </citation>
    <scope>NUCLEOTIDE SEQUENCE [LARGE SCALE GENOMIC DNA]</scope>
    <source>
        <strain evidence="3 4">YK-624</strain>
    </source>
</reference>
<evidence type="ECO:0000259" key="2">
    <source>
        <dbReference type="Pfam" id="PF20415"/>
    </source>
</evidence>
<comment type="caution">
    <text evidence="3">The sequence shown here is derived from an EMBL/GenBank/DDBJ whole genome shotgun (WGS) entry which is preliminary data.</text>
</comment>